<protein>
    <submittedName>
        <fullName evidence="3">Galactosamine 6-phosphate isomerase AgaS</fullName>
    </submittedName>
</protein>
<dbReference type="AlphaFoldDB" id="A0A1H3UAP8"/>
<dbReference type="CDD" id="cd05008">
    <property type="entry name" value="SIS_GlmS_GlmD_1"/>
    <property type="match status" value="1"/>
</dbReference>
<accession>A0A1H3UAP8</accession>
<dbReference type="GO" id="GO:0009401">
    <property type="term" value="P:phosphoenolpyruvate-dependent sugar phosphotransferase system"/>
    <property type="evidence" value="ECO:0007669"/>
    <property type="project" value="TreeGrafter"/>
</dbReference>
<dbReference type="Proteomes" id="UP000199632">
    <property type="component" value="Unassembled WGS sequence"/>
</dbReference>
<dbReference type="EMBL" id="FNQB01000004">
    <property type="protein sequence ID" value="SDZ59550.1"/>
    <property type="molecule type" value="Genomic_DNA"/>
</dbReference>
<dbReference type="PANTHER" id="PTHR32502:SF3">
    <property type="entry name" value="D-GALACTOSAMINE-6-PHOSPHATE DEAMINASE AGAS-RELATED"/>
    <property type="match status" value="1"/>
</dbReference>
<gene>
    <name evidence="3" type="ORF">SAMN05421684_6897</name>
</gene>
<feature type="domain" description="SIS" evidence="2">
    <location>
        <begin position="46"/>
        <end position="195"/>
    </location>
</feature>
<dbReference type="GO" id="GO:0097367">
    <property type="term" value="F:carbohydrate derivative binding"/>
    <property type="evidence" value="ECO:0007669"/>
    <property type="project" value="InterPro"/>
</dbReference>
<reference evidence="4" key="1">
    <citation type="submission" date="2016-10" db="EMBL/GenBank/DDBJ databases">
        <authorList>
            <person name="Varghese N."/>
            <person name="Submissions S."/>
        </authorList>
    </citation>
    <scope>NUCLEOTIDE SEQUENCE [LARGE SCALE GENOMIC DNA]</scope>
    <source>
        <strain evidence="4">DSM 44718</strain>
    </source>
</reference>
<evidence type="ECO:0000313" key="4">
    <source>
        <dbReference type="Proteomes" id="UP000199632"/>
    </source>
</evidence>
<keyword evidence="1" id="KW-0677">Repeat</keyword>
<dbReference type="OrthoDB" id="9779207at2"/>
<name>A0A1H3UAP8_9ACTN</name>
<evidence type="ECO:0000256" key="1">
    <source>
        <dbReference type="ARBA" id="ARBA00022737"/>
    </source>
</evidence>
<proteinExistence type="predicted"/>
<organism evidence="3 4">
    <name type="scientific">Asanoa ishikariensis</name>
    <dbReference type="NCBI Taxonomy" id="137265"/>
    <lineage>
        <taxon>Bacteria</taxon>
        <taxon>Bacillati</taxon>
        <taxon>Actinomycetota</taxon>
        <taxon>Actinomycetes</taxon>
        <taxon>Micromonosporales</taxon>
        <taxon>Micromonosporaceae</taxon>
        <taxon>Asanoa</taxon>
    </lineage>
</organism>
<dbReference type="Gene3D" id="3.40.50.10490">
    <property type="entry name" value="Glucose-6-phosphate isomerase like protein, domain 1"/>
    <property type="match status" value="2"/>
</dbReference>
<dbReference type="InterPro" id="IPR035466">
    <property type="entry name" value="GlmS/AgaS_SIS"/>
</dbReference>
<dbReference type="InterPro" id="IPR001347">
    <property type="entry name" value="SIS_dom"/>
</dbReference>
<dbReference type="GO" id="GO:0005886">
    <property type="term" value="C:plasma membrane"/>
    <property type="evidence" value="ECO:0007669"/>
    <property type="project" value="TreeGrafter"/>
</dbReference>
<keyword evidence="3" id="KW-0413">Isomerase</keyword>
<dbReference type="InterPro" id="IPR050303">
    <property type="entry name" value="GatZ_KbaZ_carbometab"/>
</dbReference>
<dbReference type="PROSITE" id="PS51464">
    <property type="entry name" value="SIS"/>
    <property type="match status" value="2"/>
</dbReference>
<evidence type="ECO:0000313" key="3">
    <source>
        <dbReference type="EMBL" id="SDZ59550.1"/>
    </source>
</evidence>
<dbReference type="RefSeq" id="WP_090802792.1">
    <property type="nucleotide sequence ID" value="NZ_BOND01000006.1"/>
</dbReference>
<dbReference type="GO" id="GO:0016853">
    <property type="term" value="F:isomerase activity"/>
    <property type="evidence" value="ECO:0007669"/>
    <property type="project" value="UniProtKB-KW"/>
</dbReference>
<dbReference type="InterPro" id="IPR046348">
    <property type="entry name" value="SIS_dom_sf"/>
</dbReference>
<dbReference type="Pfam" id="PF01380">
    <property type="entry name" value="SIS"/>
    <property type="match status" value="1"/>
</dbReference>
<dbReference type="STRING" id="137265.SAMN05421684_6897"/>
<feature type="domain" description="SIS" evidence="2">
    <location>
        <begin position="214"/>
        <end position="358"/>
    </location>
</feature>
<keyword evidence="4" id="KW-1185">Reference proteome</keyword>
<dbReference type="SUPFAM" id="SSF53697">
    <property type="entry name" value="SIS domain"/>
    <property type="match status" value="1"/>
</dbReference>
<dbReference type="PANTHER" id="PTHR32502">
    <property type="entry name" value="N-ACETYLGALACTOSAMINE PERMEASE II COMPONENT-RELATED"/>
    <property type="match status" value="1"/>
</dbReference>
<dbReference type="GO" id="GO:1901135">
    <property type="term" value="P:carbohydrate derivative metabolic process"/>
    <property type="evidence" value="ECO:0007669"/>
    <property type="project" value="InterPro"/>
</dbReference>
<sequence>MSTLLGYDLDQLRDLGALDTSREIAQQPGVWREIGRLEGAETDAFLKPLLERPDLRIILTGAGTSAYVGEVLAPSLRRRLGRRVEAVATTDIVADPLACFAEDVPTLLVSFARSGDSPESLTAPELASQVLTDCWHLVVTCNAQGELARQHADRSSSAVVLLPAAANDRGFAMTSSFTGMVLAGLLTLGGRDDELVDRLAAAAEQVLATRPTAAADLAARGYDRIVYLGSGALHGLARESALKVLELTAGGAVALSESALAFRHGPKSVLNDATLVVSYESNDPYTSQYDRDMVAELLRVIPARNLVTVTAHSGRSDAWALPGVEDVDDAALALPAVICAQLIGLHFSLALGCTPDNPFPGGEVNRVVQGAIMHPLQHPNRR</sequence>
<evidence type="ECO:0000259" key="2">
    <source>
        <dbReference type="PROSITE" id="PS51464"/>
    </source>
</evidence>